<keyword evidence="1" id="KW-1133">Transmembrane helix</keyword>
<keyword evidence="3" id="KW-1185">Reference proteome</keyword>
<feature type="transmembrane region" description="Helical" evidence="1">
    <location>
        <begin position="16"/>
        <end position="38"/>
    </location>
</feature>
<protein>
    <submittedName>
        <fullName evidence="2">Uncharacterized protein</fullName>
    </submittedName>
</protein>
<reference evidence="2 3" key="1">
    <citation type="submission" date="2021-03" db="EMBL/GenBank/DDBJ databases">
        <title>Sequencing the genomes of 1000 actinobacteria strains.</title>
        <authorList>
            <person name="Klenk H.-P."/>
        </authorList>
    </citation>
    <scope>NUCLEOTIDE SEQUENCE [LARGE SCALE GENOMIC DNA]</scope>
    <source>
        <strain evidence="2 3">DSM 15797</strain>
    </source>
</reference>
<comment type="caution">
    <text evidence="2">The sequence shown here is derived from an EMBL/GenBank/DDBJ whole genome shotgun (WGS) entry which is preliminary data.</text>
</comment>
<accession>A0ABS4XF46</accession>
<sequence length="192" mass="21184">MPSSKTGSIRYERASALILLVFAGGSILDAIFGIAHLAGSFGFWPIQFMAAAIPLLIATGTWVALRNQKELSGACFIMFAVAFPVWFVEIASVIPVSWYLGAGLVMWSMRLGQNLLMWVGTSLLVLAAGAQFHLINYTGAMYLPFVITVPVFLCVAAYFQWHQVRAQAQEIDLDAQEKAELHLKRYGRLPNE</sequence>
<dbReference type="RefSeq" id="WP_209998514.1">
    <property type="nucleotide sequence ID" value="NZ_BAAAJY010000010.1"/>
</dbReference>
<dbReference type="EMBL" id="JAGIOF010000001">
    <property type="protein sequence ID" value="MBP2386936.1"/>
    <property type="molecule type" value="Genomic_DNA"/>
</dbReference>
<dbReference type="Proteomes" id="UP001296993">
    <property type="component" value="Unassembled WGS sequence"/>
</dbReference>
<gene>
    <name evidence="2" type="ORF">JOF47_002447</name>
</gene>
<proteinExistence type="predicted"/>
<feature type="transmembrane region" description="Helical" evidence="1">
    <location>
        <begin position="44"/>
        <end position="65"/>
    </location>
</feature>
<organism evidence="2 3">
    <name type="scientific">Paeniglutamicibacter kerguelensis</name>
    <dbReference type="NCBI Taxonomy" id="254788"/>
    <lineage>
        <taxon>Bacteria</taxon>
        <taxon>Bacillati</taxon>
        <taxon>Actinomycetota</taxon>
        <taxon>Actinomycetes</taxon>
        <taxon>Micrococcales</taxon>
        <taxon>Micrococcaceae</taxon>
        <taxon>Paeniglutamicibacter</taxon>
    </lineage>
</organism>
<feature type="transmembrane region" description="Helical" evidence="1">
    <location>
        <begin position="115"/>
        <end position="135"/>
    </location>
</feature>
<keyword evidence="1" id="KW-0812">Transmembrane</keyword>
<name>A0ABS4XF46_9MICC</name>
<feature type="transmembrane region" description="Helical" evidence="1">
    <location>
        <begin position="142"/>
        <end position="161"/>
    </location>
</feature>
<evidence type="ECO:0000313" key="2">
    <source>
        <dbReference type="EMBL" id="MBP2386936.1"/>
    </source>
</evidence>
<feature type="transmembrane region" description="Helical" evidence="1">
    <location>
        <begin position="77"/>
        <end position="100"/>
    </location>
</feature>
<evidence type="ECO:0000313" key="3">
    <source>
        <dbReference type="Proteomes" id="UP001296993"/>
    </source>
</evidence>
<keyword evidence="1" id="KW-0472">Membrane</keyword>
<evidence type="ECO:0000256" key="1">
    <source>
        <dbReference type="SAM" id="Phobius"/>
    </source>
</evidence>